<dbReference type="SUPFAM" id="SSF54857">
    <property type="entry name" value="DNA damage-inducible protein DinI"/>
    <property type="match status" value="1"/>
</dbReference>
<dbReference type="EMBL" id="LDXE02000002">
    <property type="protein sequence ID" value="PBN76012.1"/>
    <property type="molecule type" value="Genomic_DNA"/>
</dbReference>
<reference evidence="2 4" key="3">
    <citation type="submission" date="2018-06" db="EMBL/GenBank/DDBJ databases">
        <authorList>
            <consortium name="Pathogen Informatics"/>
            <person name="Doyle S."/>
        </authorList>
    </citation>
    <scope>NUCLEOTIDE SEQUENCE [LARGE SCALE GENOMIC DNA]</scope>
    <source>
        <strain evidence="2 4">NCTC8960</strain>
    </source>
</reference>
<dbReference type="Proteomes" id="UP000036331">
    <property type="component" value="Unassembled WGS sequence"/>
</dbReference>
<dbReference type="Proteomes" id="UP000255057">
    <property type="component" value="Unassembled WGS sequence"/>
</dbReference>
<evidence type="ECO:0000313" key="1">
    <source>
        <dbReference type="EMBL" id="PBN76012.1"/>
    </source>
</evidence>
<name>A0A136X1S5_ECOLX</name>
<dbReference type="AlphaFoldDB" id="A0A136X1S5"/>
<sequence>MLVYINYFPPDELSELARWFFPILMSGRQSVLNTNVHKHENEQISSTVQEMLEETGFWLVSE</sequence>
<protein>
    <submittedName>
        <fullName evidence="2">Virulence protein msgA, DinI-like family</fullName>
    </submittedName>
</protein>
<dbReference type="EMBL" id="UGFO01000006">
    <property type="protein sequence ID" value="STN13615.1"/>
    <property type="molecule type" value="Genomic_DNA"/>
</dbReference>
<evidence type="ECO:0000313" key="3">
    <source>
        <dbReference type="Proteomes" id="UP000036331"/>
    </source>
</evidence>
<dbReference type="InterPro" id="IPR036687">
    <property type="entry name" value="DinI-like_sf"/>
</dbReference>
<accession>A0A136X1S5</accession>
<evidence type="ECO:0000313" key="2">
    <source>
        <dbReference type="EMBL" id="STN13615.1"/>
    </source>
</evidence>
<evidence type="ECO:0000313" key="4">
    <source>
        <dbReference type="Proteomes" id="UP000255057"/>
    </source>
</evidence>
<gene>
    <name evidence="1" type="ORF">ABE91_013390</name>
    <name evidence="2" type="ORF">NCTC8960_03958</name>
</gene>
<reference evidence="1 3" key="1">
    <citation type="journal article" date="2015" name="Genome Announc.">
        <title>Draft Genome Sequences of Human-Pathogenic Escherichia coli O26:H11 Strains Carrying the stx2 Gene Only and Circulating in France.</title>
        <authorList>
            <person name="Delannoy S."/>
            <person name="Mariani-Kurkdjian P."/>
            <person name="Bonacorsi S."/>
            <person name="Liguori S."/>
            <person name="Ison S.A."/>
            <person name="Fach P."/>
        </authorList>
    </citation>
    <scope>NUCLEOTIDE SEQUENCE [LARGE SCALE GENOMIC DNA]</scope>
    <source>
        <strain evidence="1 3">34870</strain>
    </source>
</reference>
<organism evidence="2 4">
    <name type="scientific">Escherichia coli</name>
    <dbReference type="NCBI Taxonomy" id="562"/>
    <lineage>
        <taxon>Bacteria</taxon>
        <taxon>Pseudomonadati</taxon>
        <taxon>Pseudomonadota</taxon>
        <taxon>Gammaproteobacteria</taxon>
        <taxon>Enterobacterales</taxon>
        <taxon>Enterobacteriaceae</taxon>
        <taxon>Escherichia</taxon>
    </lineage>
</organism>
<proteinExistence type="predicted"/>
<reference evidence="1" key="2">
    <citation type="submission" date="2017-03" db="EMBL/GenBank/DDBJ databases">
        <title>The mobilome is the main driver of stx2-positive O26:H11 Escherichia coli strains evolution.</title>
        <authorList>
            <person name="Delannoy S."/>
            <person name="Mariani-Kurkdjian P."/>
            <person name="Webb H.E."/>
            <person name="Bonacorsi S."/>
            <person name="Fach P."/>
        </authorList>
    </citation>
    <scope>NUCLEOTIDE SEQUENCE</scope>
    <source>
        <strain evidence="1">34870</strain>
    </source>
</reference>